<sequence>MKSILFIMPSLTGGGAERVLINLLRKIDYEKYQVDLLVIKKEGIYWDEVPQEVHIYILFNQPFLGNLLNKIHVKYNHHTLYKFLVNRLIKTRYDVGISFTDSSYTDVLFFLDRKIKKKISWIHASYKSYSNYSKILVGKYRERVIRERCSKLDEIVFVSHDAKNEYVDVFGNYKNMKVIYNIIDFESVLQKSVSESINYDNDITNFVAMGSLLPVKGYKELLLAAKCLNETDLSFKIRILGEGPQRKELEDLICQLNLTNQVELLGFNKNPYPYIKNSDIFVMTSVSEALPTALIEAMCLGLPVITTDCSGCREIVDNNKYGLISNRNPKEIAKNMYNMAIDKKLRDSYAVLSQERIKLFDEEIILNQFYELIDE</sequence>
<dbReference type="Gene3D" id="3.40.50.2000">
    <property type="entry name" value="Glycogen Phosphorylase B"/>
    <property type="match status" value="2"/>
</dbReference>
<reference evidence="3 4" key="1">
    <citation type="submission" date="2019-03" db="EMBL/GenBank/DDBJ databases">
        <title>Single cell metagenomics reveals metabolic interactions within the superorganism composed of flagellate Streblomastix strix and complex community of Bacteroidetes bacteria on its surface.</title>
        <authorList>
            <person name="Treitli S.C."/>
            <person name="Kolisko M."/>
            <person name="Husnik F."/>
            <person name="Keeling P."/>
            <person name="Hampl V."/>
        </authorList>
    </citation>
    <scope>NUCLEOTIDE SEQUENCE [LARGE SCALE GENOMIC DNA]</scope>
    <source>
        <strain evidence="3">St1</strain>
    </source>
</reference>
<dbReference type="EMBL" id="SNRX01000007">
    <property type="protein sequence ID" value="KAA6302441.1"/>
    <property type="molecule type" value="Genomic_DNA"/>
</dbReference>
<dbReference type="InterPro" id="IPR028098">
    <property type="entry name" value="Glyco_trans_4-like_N"/>
</dbReference>
<feature type="domain" description="Glycosyl transferase family 1" evidence="1">
    <location>
        <begin position="206"/>
        <end position="348"/>
    </location>
</feature>
<dbReference type="PANTHER" id="PTHR12526">
    <property type="entry name" value="GLYCOSYLTRANSFERASE"/>
    <property type="match status" value="1"/>
</dbReference>
<dbReference type="AlphaFoldDB" id="A0A5M8P1Y5"/>
<name>A0A5M8P1Y5_9BACT</name>
<dbReference type="SUPFAM" id="SSF53756">
    <property type="entry name" value="UDP-Glycosyltransferase/glycogen phosphorylase"/>
    <property type="match status" value="1"/>
</dbReference>
<dbReference type="InterPro" id="IPR001296">
    <property type="entry name" value="Glyco_trans_1"/>
</dbReference>
<dbReference type="EC" id="2.4.1.291" evidence="3"/>
<evidence type="ECO:0000259" key="2">
    <source>
        <dbReference type="Pfam" id="PF13439"/>
    </source>
</evidence>
<feature type="domain" description="Glycosyltransferase subfamily 4-like N-terminal" evidence="2">
    <location>
        <begin position="14"/>
        <end position="186"/>
    </location>
</feature>
<evidence type="ECO:0000259" key="1">
    <source>
        <dbReference type="Pfam" id="PF00534"/>
    </source>
</evidence>
<keyword evidence="3" id="KW-0328">Glycosyltransferase</keyword>
<protein>
    <submittedName>
        <fullName evidence="3">N'-diacetylbacillosaminyl-diphospho-undecaprenol 4-alpha-N-acetylgalactosaminyltransferase</fullName>
        <ecNumber evidence="3">2.4.1.291</ecNumber>
    </submittedName>
</protein>
<gene>
    <name evidence="3" type="ORF">EZS26_001273</name>
</gene>
<dbReference type="GO" id="GO:0016757">
    <property type="term" value="F:glycosyltransferase activity"/>
    <property type="evidence" value="ECO:0007669"/>
    <property type="project" value="UniProtKB-KW"/>
</dbReference>
<organism evidence="3 4">
    <name type="scientific">Candidatus Ordinivivax streblomastigis</name>
    <dbReference type="NCBI Taxonomy" id="2540710"/>
    <lineage>
        <taxon>Bacteria</taxon>
        <taxon>Pseudomonadati</taxon>
        <taxon>Bacteroidota</taxon>
        <taxon>Bacteroidia</taxon>
        <taxon>Bacteroidales</taxon>
        <taxon>Candidatus Ordinivivax</taxon>
    </lineage>
</organism>
<accession>A0A5M8P1Y5</accession>
<evidence type="ECO:0000313" key="3">
    <source>
        <dbReference type="EMBL" id="KAA6302441.1"/>
    </source>
</evidence>
<proteinExistence type="predicted"/>
<evidence type="ECO:0000313" key="4">
    <source>
        <dbReference type="Proteomes" id="UP000324575"/>
    </source>
</evidence>
<dbReference type="Proteomes" id="UP000324575">
    <property type="component" value="Unassembled WGS sequence"/>
</dbReference>
<dbReference type="Pfam" id="PF00534">
    <property type="entry name" value="Glycos_transf_1"/>
    <property type="match status" value="1"/>
</dbReference>
<comment type="caution">
    <text evidence="3">The sequence shown here is derived from an EMBL/GenBank/DDBJ whole genome shotgun (WGS) entry which is preliminary data.</text>
</comment>
<dbReference type="Pfam" id="PF13439">
    <property type="entry name" value="Glyco_transf_4"/>
    <property type="match status" value="1"/>
</dbReference>
<dbReference type="CDD" id="cd03811">
    <property type="entry name" value="GT4_GT28_WabH-like"/>
    <property type="match status" value="1"/>
</dbReference>
<keyword evidence="3" id="KW-0808">Transferase</keyword>